<name>A0A139AFS6_GONPJ</name>
<dbReference type="AlphaFoldDB" id="A0A139AFS6"/>
<organism evidence="2 3">
    <name type="scientific">Gonapodya prolifera (strain JEL478)</name>
    <name type="common">Monoblepharis prolifera</name>
    <dbReference type="NCBI Taxonomy" id="1344416"/>
    <lineage>
        <taxon>Eukaryota</taxon>
        <taxon>Fungi</taxon>
        <taxon>Fungi incertae sedis</taxon>
        <taxon>Chytridiomycota</taxon>
        <taxon>Chytridiomycota incertae sedis</taxon>
        <taxon>Monoblepharidomycetes</taxon>
        <taxon>Monoblepharidales</taxon>
        <taxon>Gonapodyaceae</taxon>
        <taxon>Gonapodya</taxon>
    </lineage>
</organism>
<evidence type="ECO:0000256" key="1">
    <source>
        <dbReference type="SAM" id="MobiDB-lite"/>
    </source>
</evidence>
<dbReference type="Gene3D" id="3.30.160.60">
    <property type="entry name" value="Classic Zinc Finger"/>
    <property type="match status" value="1"/>
</dbReference>
<proteinExistence type="predicted"/>
<dbReference type="EMBL" id="KQ965761">
    <property type="protein sequence ID" value="KXS15610.1"/>
    <property type="molecule type" value="Genomic_DNA"/>
</dbReference>
<reference evidence="2 3" key="1">
    <citation type="journal article" date="2015" name="Genome Biol. Evol.">
        <title>Phylogenomic analyses indicate that early fungi evolved digesting cell walls of algal ancestors of land plants.</title>
        <authorList>
            <person name="Chang Y."/>
            <person name="Wang S."/>
            <person name="Sekimoto S."/>
            <person name="Aerts A.L."/>
            <person name="Choi C."/>
            <person name="Clum A."/>
            <person name="LaButti K.M."/>
            <person name="Lindquist E.A."/>
            <person name="Yee Ngan C."/>
            <person name="Ohm R.A."/>
            <person name="Salamov A.A."/>
            <person name="Grigoriev I.V."/>
            <person name="Spatafora J.W."/>
            <person name="Berbee M.L."/>
        </authorList>
    </citation>
    <scope>NUCLEOTIDE SEQUENCE [LARGE SCALE GENOMIC DNA]</scope>
    <source>
        <strain evidence="2 3">JEL478</strain>
    </source>
</reference>
<evidence type="ECO:0000313" key="2">
    <source>
        <dbReference type="EMBL" id="KXS15610.1"/>
    </source>
</evidence>
<feature type="region of interest" description="Disordered" evidence="1">
    <location>
        <begin position="92"/>
        <end position="115"/>
    </location>
</feature>
<accession>A0A139AFS6</accession>
<keyword evidence="3" id="KW-1185">Reference proteome</keyword>
<protein>
    <recommendedName>
        <fullName evidence="4">C2H2-type domain-containing protein</fullName>
    </recommendedName>
</protein>
<feature type="compositionally biased region" description="Polar residues" evidence="1">
    <location>
        <begin position="1"/>
        <end position="21"/>
    </location>
</feature>
<feature type="region of interest" description="Disordered" evidence="1">
    <location>
        <begin position="1"/>
        <end position="23"/>
    </location>
</feature>
<evidence type="ECO:0008006" key="4">
    <source>
        <dbReference type="Google" id="ProtNLM"/>
    </source>
</evidence>
<dbReference type="SUPFAM" id="SSF57667">
    <property type="entry name" value="beta-beta-alpha zinc fingers"/>
    <property type="match status" value="1"/>
</dbReference>
<evidence type="ECO:0000313" key="3">
    <source>
        <dbReference type="Proteomes" id="UP000070544"/>
    </source>
</evidence>
<dbReference type="Proteomes" id="UP000070544">
    <property type="component" value="Unassembled WGS sequence"/>
</dbReference>
<gene>
    <name evidence="2" type="ORF">M427DRAFT_323344</name>
</gene>
<dbReference type="InterPro" id="IPR036236">
    <property type="entry name" value="Znf_C2H2_sf"/>
</dbReference>
<sequence length="238" mass="26593">MFPSTETSSHPVPAGQTQPHSNLPVFVDRHTPVARNDRPFQCRRCRKLFSRKDVMQRHLARMACRILAPSSNRSSWVGVLETPVAENVDYQSRGAERSLNSSRRDTMPATAGSADGIRDFDRLRSDERGEQFVMRLPPLMPVSNSEQAHQFLDATHRQFLVTNHPKTSVGSLNASGHSYTEEVSTVDRFLGLRISNTSEAPPEKAPLILPITRRSSLPLFLEPPALLEPPTPNFSFAP</sequence>